<keyword evidence="14" id="KW-1185">Reference proteome</keyword>
<dbReference type="PANTHER" id="PTHR10192">
    <property type="entry name" value="MOLYBDOPTERIN BIOSYNTHESIS PROTEIN"/>
    <property type="match status" value="1"/>
</dbReference>
<feature type="domain" description="MoaB/Mog" evidence="12">
    <location>
        <begin position="175"/>
        <end position="312"/>
    </location>
</feature>
<evidence type="ECO:0000256" key="3">
    <source>
        <dbReference type="ARBA" id="ARBA00005046"/>
    </source>
</evidence>
<evidence type="ECO:0000256" key="2">
    <source>
        <dbReference type="ARBA" id="ARBA00002901"/>
    </source>
</evidence>
<dbReference type="InterPro" id="IPR001453">
    <property type="entry name" value="MoaB/Mog_dom"/>
</dbReference>
<dbReference type="FunFam" id="3.40.980.10:FF:000004">
    <property type="entry name" value="Molybdopterin molybdenumtransferase"/>
    <property type="match status" value="1"/>
</dbReference>
<dbReference type="InterPro" id="IPR038987">
    <property type="entry name" value="MoeA-like"/>
</dbReference>
<dbReference type="STRING" id="272627.CCC_04153"/>
<comment type="similarity">
    <text evidence="4 11">Belongs to the MoeA family.</text>
</comment>
<comment type="catalytic activity">
    <reaction evidence="10">
        <text>adenylyl-molybdopterin + molybdate = Mo-molybdopterin + AMP + H(+)</text>
        <dbReference type="Rhea" id="RHEA:35047"/>
        <dbReference type="ChEBI" id="CHEBI:15378"/>
        <dbReference type="ChEBI" id="CHEBI:36264"/>
        <dbReference type="ChEBI" id="CHEBI:62727"/>
        <dbReference type="ChEBI" id="CHEBI:71302"/>
        <dbReference type="ChEBI" id="CHEBI:456215"/>
        <dbReference type="EC" id="2.10.1.1"/>
    </reaction>
</comment>
<protein>
    <recommendedName>
        <fullName evidence="11">Molybdopterin molybdenumtransferase</fullName>
        <ecNumber evidence="11">2.10.1.1</ecNumber>
    </recommendedName>
</protein>
<keyword evidence="9 11" id="KW-0501">Molybdenum cofactor biosynthesis</keyword>
<dbReference type="UniPathway" id="UPA00344"/>
<proteinExistence type="inferred from homology"/>
<dbReference type="SUPFAM" id="SSF53218">
    <property type="entry name" value="Molybdenum cofactor biosynthesis proteins"/>
    <property type="match status" value="1"/>
</dbReference>
<dbReference type="GO" id="GO:0046872">
    <property type="term" value="F:metal ion binding"/>
    <property type="evidence" value="ECO:0007669"/>
    <property type="project" value="UniProtKB-UniRule"/>
</dbReference>
<evidence type="ECO:0000256" key="7">
    <source>
        <dbReference type="ARBA" id="ARBA00022723"/>
    </source>
</evidence>
<comment type="caution">
    <text evidence="13">The sequence shown here is derived from an EMBL/GenBank/DDBJ whole genome shotgun (WGS) entry which is preliminary data.</text>
</comment>
<evidence type="ECO:0000313" key="14">
    <source>
        <dbReference type="Proteomes" id="UP000031971"/>
    </source>
</evidence>
<dbReference type="CDD" id="cd00887">
    <property type="entry name" value="MoeA"/>
    <property type="match status" value="1"/>
</dbReference>
<dbReference type="AlphaFoldDB" id="A0A0C2UCZ7"/>
<dbReference type="Gene3D" id="3.90.105.10">
    <property type="entry name" value="Molybdopterin biosynthesis moea protein, domain 2"/>
    <property type="match status" value="1"/>
</dbReference>
<dbReference type="InterPro" id="IPR005110">
    <property type="entry name" value="MoeA_linker/N"/>
</dbReference>
<comment type="cofactor">
    <cofactor evidence="1 11">
        <name>Mg(2+)</name>
        <dbReference type="ChEBI" id="CHEBI:18420"/>
    </cofactor>
</comment>
<dbReference type="GO" id="GO:0061599">
    <property type="term" value="F:molybdopterin molybdotransferase activity"/>
    <property type="evidence" value="ECO:0007669"/>
    <property type="project" value="UniProtKB-UniRule"/>
</dbReference>
<evidence type="ECO:0000256" key="6">
    <source>
        <dbReference type="ARBA" id="ARBA00022679"/>
    </source>
</evidence>
<dbReference type="PANTHER" id="PTHR10192:SF5">
    <property type="entry name" value="GEPHYRIN"/>
    <property type="match status" value="1"/>
</dbReference>
<evidence type="ECO:0000256" key="5">
    <source>
        <dbReference type="ARBA" id="ARBA00022505"/>
    </source>
</evidence>
<dbReference type="GO" id="GO:0005829">
    <property type="term" value="C:cytosol"/>
    <property type="evidence" value="ECO:0007669"/>
    <property type="project" value="TreeGrafter"/>
</dbReference>
<keyword evidence="5 11" id="KW-0500">Molybdenum</keyword>
<dbReference type="Gene3D" id="2.170.190.11">
    <property type="entry name" value="Molybdopterin biosynthesis moea protein, domain 3"/>
    <property type="match status" value="1"/>
</dbReference>
<dbReference type="Gene3D" id="2.40.340.10">
    <property type="entry name" value="MoeA, C-terminal, domain IV"/>
    <property type="match status" value="1"/>
</dbReference>
<dbReference type="OrthoDB" id="9804758at2"/>
<dbReference type="EMBL" id="JXSL01000024">
    <property type="protein sequence ID" value="KIL99382.1"/>
    <property type="molecule type" value="Genomic_DNA"/>
</dbReference>
<comment type="function">
    <text evidence="2 11">Catalyzes the insertion of molybdate into adenylated molybdopterin with the concomitant release of AMP.</text>
</comment>
<evidence type="ECO:0000313" key="13">
    <source>
        <dbReference type="EMBL" id="KIL99382.1"/>
    </source>
</evidence>
<gene>
    <name evidence="13" type="ORF">CCC_04153</name>
</gene>
<dbReference type="EC" id="2.10.1.1" evidence="11"/>
<name>A0A0C2UCZ7_PARME</name>
<evidence type="ECO:0000256" key="10">
    <source>
        <dbReference type="ARBA" id="ARBA00047317"/>
    </source>
</evidence>
<dbReference type="Gene3D" id="3.40.980.10">
    <property type="entry name" value="MoaB/Mog-like domain"/>
    <property type="match status" value="1"/>
</dbReference>
<dbReference type="Proteomes" id="UP000031971">
    <property type="component" value="Unassembled WGS sequence"/>
</dbReference>
<evidence type="ECO:0000256" key="11">
    <source>
        <dbReference type="RuleBase" id="RU365090"/>
    </source>
</evidence>
<dbReference type="SUPFAM" id="SSF63867">
    <property type="entry name" value="MoeA C-terminal domain-like"/>
    <property type="match status" value="1"/>
</dbReference>
<reference evidence="13 14" key="1">
    <citation type="submission" date="2015-01" db="EMBL/GenBank/DDBJ databases">
        <title>Genome Sequence of Magnetospirillum magnetotacticum Strain MS-1.</title>
        <authorList>
            <person name="Marinov G.K."/>
            <person name="Smalley M.D."/>
            <person name="DeSalvo G."/>
        </authorList>
    </citation>
    <scope>NUCLEOTIDE SEQUENCE [LARGE SCALE GENOMIC DNA]</scope>
    <source>
        <strain evidence="13 14">MS-1</strain>
    </source>
</reference>
<dbReference type="NCBIfam" id="TIGR00177">
    <property type="entry name" value="molyb_syn"/>
    <property type="match status" value="1"/>
</dbReference>
<keyword evidence="6 11" id="KW-0808">Transferase</keyword>
<dbReference type="InterPro" id="IPR008284">
    <property type="entry name" value="MoCF_biosynth_CS"/>
</dbReference>
<evidence type="ECO:0000256" key="9">
    <source>
        <dbReference type="ARBA" id="ARBA00023150"/>
    </source>
</evidence>
<keyword evidence="7 11" id="KW-0479">Metal-binding</keyword>
<evidence type="ECO:0000256" key="1">
    <source>
        <dbReference type="ARBA" id="ARBA00001946"/>
    </source>
</evidence>
<keyword evidence="8 11" id="KW-0460">Magnesium</keyword>
<dbReference type="InterPro" id="IPR036135">
    <property type="entry name" value="MoeA_linker/N_sf"/>
</dbReference>
<dbReference type="SMART" id="SM00852">
    <property type="entry name" value="MoCF_biosynth"/>
    <property type="match status" value="1"/>
</dbReference>
<dbReference type="SUPFAM" id="SSF63882">
    <property type="entry name" value="MoeA N-terminal region -like"/>
    <property type="match status" value="1"/>
</dbReference>
<dbReference type="FunFam" id="2.170.190.11:FF:000001">
    <property type="entry name" value="Molybdopterin molybdenumtransferase"/>
    <property type="match status" value="1"/>
</dbReference>
<dbReference type="RefSeq" id="WP_009869678.1">
    <property type="nucleotide sequence ID" value="NZ_JXSL01000024.1"/>
</dbReference>
<dbReference type="InterPro" id="IPR036425">
    <property type="entry name" value="MoaB/Mog-like_dom_sf"/>
</dbReference>
<dbReference type="InterPro" id="IPR036688">
    <property type="entry name" value="MoeA_C_domain_IV_sf"/>
</dbReference>
<dbReference type="NCBIfam" id="NF045515">
    <property type="entry name" value="Glp_gephyrin"/>
    <property type="match status" value="1"/>
</dbReference>
<organism evidence="13 14">
    <name type="scientific">Paramagnetospirillum magnetotacticum MS-1</name>
    <dbReference type="NCBI Taxonomy" id="272627"/>
    <lineage>
        <taxon>Bacteria</taxon>
        <taxon>Pseudomonadati</taxon>
        <taxon>Pseudomonadota</taxon>
        <taxon>Alphaproteobacteria</taxon>
        <taxon>Rhodospirillales</taxon>
        <taxon>Magnetospirillaceae</taxon>
        <taxon>Paramagnetospirillum</taxon>
    </lineage>
</organism>
<accession>A0A0C2UCZ7</accession>
<evidence type="ECO:0000259" key="12">
    <source>
        <dbReference type="SMART" id="SM00852"/>
    </source>
</evidence>
<sequence>MISVEVARETLLTGIKPVGTEVISLSQATGRILAEDLTARVSHPPVAVSAMDGYAVRAEDLAQVPHTLQMIGQSAAGAAFTGTVGPGQCIRIFTGAPVPKGADAVIMQENTRRDAERIEILTSAPAGRHVRPAGLDFAAGDMLIPAGTVMGGRTVGLAAAMNIPNLLVRRKPRIAILSTGDEIVLPGDQPGPSQIVGSNGPGLAAMVTALGAEAIHLGIAKDTRDSLDTMIKAAAGADMLVTTGGASVGDYDLVQDALKSAGMNLGFYQVAMRPGKPLMFGDMKGIPVLGLPGNPVSSMVCAIIFLEPAIRALTGRSTVTQAINALLGRDLPPNDARMEFMRGTLERTDDGLVVALPFEQQDSAVISGLARATCLVVRPPHAPTAQMGDMVQVIPLPAVL</sequence>
<comment type="pathway">
    <text evidence="3 11">Cofactor biosynthesis; molybdopterin biosynthesis.</text>
</comment>
<dbReference type="Pfam" id="PF03454">
    <property type="entry name" value="MoeA_C"/>
    <property type="match status" value="1"/>
</dbReference>
<dbReference type="InterPro" id="IPR005111">
    <property type="entry name" value="MoeA_C_domain_IV"/>
</dbReference>
<evidence type="ECO:0000256" key="4">
    <source>
        <dbReference type="ARBA" id="ARBA00010763"/>
    </source>
</evidence>
<dbReference type="PROSITE" id="PS01079">
    <property type="entry name" value="MOCF_BIOSYNTHESIS_2"/>
    <property type="match status" value="1"/>
</dbReference>
<dbReference type="Pfam" id="PF03453">
    <property type="entry name" value="MoeA_N"/>
    <property type="match status" value="1"/>
</dbReference>
<evidence type="ECO:0000256" key="8">
    <source>
        <dbReference type="ARBA" id="ARBA00022842"/>
    </source>
</evidence>
<dbReference type="Pfam" id="PF00994">
    <property type="entry name" value="MoCF_biosynth"/>
    <property type="match status" value="1"/>
</dbReference>
<dbReference type="GO" id="GO:0006777">
    <property type="term" value="P:Mo-molybdopterin cofactor biosynthetic process"/>
    <property type="evidence" value="ECO:0007669"/>
    <property type="project" value="UniProtKB-UniRule"/>
</dbReference>